<protein>
    <recommendedName>
        <fullName evidence="3">EGF-like domain-containing protein</fullName>
    </recommendedName>
</protein>
<keyword evidence="1" id="KW-0245">EGF-like domain</keyword>
<dbReference type="Pfam" id="PF00008">
    <property type="entry name" value="EGF"/>
    <property type="match status" value="1"/>
</dbReference>
<keyword evidence="5" id="KW-1185">Reference proteome</keyword>
<dbReference type="AlphaFoldDB" id="A0ABD6ETK4"/>
<dbReference type="EMBL" id="JBGFUD010011717">
    <property type="protein sequence ID" value="MFH4983288.1"/>
    <property type="molecule type" value="Genomic_DNA"/>
</dbReference>
<feature type="transmembrane region" description="Helical" evidence="2">
    <location>
        <begin position="48"/>
        <end position="65"/>
    </location>
</feature>
<keyword evidence="2" id="KW-1133">Transmembrane helix</keyword>
<gene>
    <name evidence="4" type="ORF">AB6A40_009997</name>
</gene>
<sequence>MCQNGGHCVAAENNKFQCECQNNFHGSYCQLIEGHSTFQDRILVNDPLLLVIFVLFIFLSITYVCKSNNTGFYLTFTGDFHRSQRKDDEFYGIGYEQSVQTASETSETAASSDSKIERVSQVQETFIERDDRQDCSERFSLQGVADRVDDNDISQHRYSMVIS</sequence>
<evidence type="ECO:0000313" key="5">
    <source>
        <dbReference type="Proteomes" id="UP001608902"/>
    </source>
</evidence>
<evidence type="ECO:0000256" key="1">
    <source>
        <dbReference type="PROSITE-ProRule" id="PRU00076"/>
    </source>
</evidence>
<keyword evidence="2" id="KW-0472">Membrane</keyword>
<name>A0ABD6ETK4_9BILA</name>
<evidence type="ECO:0000259" key="3">
    <source>
        <dbReference type="PROSITE" id="PS50026"/>
    </source>
</evidence>
<dbReference type="PROSITE" id="PS00022">
    <property type="entry name" value="EGF_1"/>
    <property type="match status" value="1"/>
</dbReference>
<dbReference type="CDD" id="cd00054">
    <property type="entry name" value="EGF_CA"/>
    <property type="match status" value="1"/>
</dbReference>
<proteinExistence type="predicted"/>
<comment type="caution">
    <text evidence="4">The sequence shown here is derived from an EMBL/GenBank/DDBJ whole genome shotgun (WGS) entry which is preliminary data.</text>
</comment>
<dbReference type="InterPro" id="IPR000742">
    <property type="entry name" value="EGF"/>
</dbReference>
<comment type="caution">
    <text evidence="1">Lacks conserved residue(s) required for the propagation of feature annotation.</text>
</comment>
<keyword evidence="1" id="KW-1015">Disulfide bond</keyword>
<evidence type="ECO:0000256" key="2">
    <source>
        <dbReference type="SAM" id="Phobius"/>
    </source>
</evidence>
<dbReference type="SUPFAM" id="SSF57196">
    <property type="entry name" value="EGF/Laminin"/>
    <property type="match status" value="1"/>
</dbReference>
<accession>A0ABD6ETK4</accession>
<dbReference type="Proteomes" id="UP001608902">
    <property type="component" value="Unassembled WGS sequence"/>
</dbReference>
<dbReference type="PROSITE" id="PS50026">
    <property type="entry name" value="EGF_3"/>
    <property type="match status" value="1"/>
</dbReference>
<evidence type="ECO:0000313" key="4">
    <source>
        <dbReference type="EMBL" id="MFH4983288.1"/>
    </source>
</evidence>
<reference evidence="4 5" key="1">
    <citation type="submission" date="2024-08" db="EMBL/GenBank/DDBJ databases">
        <title>Gnathostoma spinigerum genome.</title>
        <authorList>
            <person name="Gonzalez-Bertolin B."/>
            <person name="Monzon S."/>
            <person name="Zaballos A."/>
            <person name="Jimenez P."/>
            <person name="Dekumyoy P."/>
            <person name="Varona S."/>
            <person name="Cuesta I."/>
            <person name="Sumanam S."/>
            <person name="Adisakwattana P."/>
            <person name="Gasser R.B."/>
            <person name="Hernandez-Gonzalez A."/>
            <person name="Young N.D."/>
            <person name="Perteguer M.J."/>
        </authorList>
    </citation>
    <scope>NUCLEOTIDE SEQUENCE [LARGE SCALE GENOMIC DNA]</scope>
    <source>
        <strain evidence="4">AL3</strain>
        <tissue evidence="4">Liver</tissue>
    </source>
</reference>
<keyword evidence="2" id="KW-0812">Transmembrane</keyword>
<dbReference type="Gene3D" id="2.10.25.10">
    <property type="entry name" value="Laminin"/>
    <property type="match status" value="1"/>
</dbReference>
<feature type="disulfide bond" evidence="1">
    <location>
        <begin position="20"/>
        <end position="29"/>
    </location>
</feature>
<feature type="domain" description="EGF-like" evidence="3">
    <location>
        <begin position="1"/>
        <end position="30"/>
    </location>
</feature>
<organism evidence="4 5">
    <name type="scientific">Gnathostoma spinigerum</name>
    <dbReference type="NCBI Taxonomy" id="75299"/>
    <lineage>
        <taxon>Eukaryota</taxon>
        <taxon>Metazoa</taxon>
        <taxon>Ecdysozoa</taxon>
        <taxon>Nematoda</taxon>
        <taxon>Chromadorea</taxon>
        <taxon>Rhabditida</taxon>
        <taxon>Spirurina</taxon>
        <taxon>Gnathostomatomorpha</taxon>
        <taxon>Gnathostomatoidea</taxon>
        <taxon>Gnathostomatidae</taxon>
        <taxon>Gnathostoma</taxon>
    </lineage>
</organism>